<dbReference type="PANTHER" id="PTHR23416:SF78">
    <property type="entry name" value="LIPOPOLYSACCHARIDE BIOSYNTHESIS O-ACETYL TRANSFERASE WBBJ-RELATED"/>
    <property type="match status" value="1"/>
</dbReference>
<accession>A0ABS4K059</accession>
<organism evidence="1 2">
    <name type="scientific">Clostridium punense</name>
    <dbReference type="NCBI Taxonomy" id="1054297"/>
    <lineage>
        <taxon>Bacteria</taxon>
        <taxon>Bacillati</taxon>
        <taxon>Bacillota</taxon>
        <taxon>Clostridia</taxon>
        <taxon>Eubacteriales</taxon>
        <taxon>Clostridiaceae</taxon>
        <taxon>Clostridium</taxon>
    </lineage>
</organism>
<comment type="caution">
    <text evidence="1">The sequence shown here is derived from an EMBL/GenBank/DDBJ whole genome shotgun (WGS) entry which is preliminary data.</text>
</comment>
<dbReference type="PANTHER" id="PTHR23416">
    <property type="entry name" value="SIALIC ACID SYNTHASE-RELATED"/>
    <property type="match status" value="1"/>
</dbReference>
<dbReference type="SUPFAM" id="SSF51161">
    <property type="entry name" value="Trimeric LpxA-like enzymes"/>
    <property type="match status" value="1"/>
</dbReference>
<dbReference type="RefSeq" id="WP_021283125.1">
    <property type="nucleotide sequence ID" value="NZ_JAGGLL010000005.1"/>
</dbReference>
<dbReference type="EMBL" id="JAGGLL010000005">
    <property type="protein sequence ID" value="MBP2021173.1"/>
    <property type="molecule type" value="Genomic_DNA"/>
</dbReference>
<sequence>MNTAIRKLYLFIRAIPKTIYFNFKYLPLKKALKLPILVSHRVWLMNCKGKITLNCEHIQTAMIKLGFGEVGIFDQMRERAVWNVKGEIIFSGSGILGHGCKISVEEDGTLILGREFNITAESAIICRKRIVIGDNVMISWENQIMDSDLHPIIDSDGNRINEDEEVQIGHNCWLGSRCTILKGAKIPDGGILGAGTIVTKSSNKTMKEENHVLWAGNPIKPIKLNVTWKVK</sequence>
<gene>
    <name evidence="1" type="ORF">J2Z44_000960</name>
</gene>
<dbReference type="Proteomes" id="UP001519308">
    <property type="component" value="Unassembled WGS sequence"/>
</dbReference>
<reference evidence="1 2" key="1">
    <citation type="submission" date="2021-03" db="EMBL/GenBank/DDBJ databases">
        <title>Genomic Encyclopedia of Type Strains, Phase IV (KMG-IV): sequencing the most valuable type-strain genomes for metagenomic binning, comparative biology and taxonomic classification.</title>
        <authorList>
            <person name="Goeker M."/>
        </authorList>
    </citation>
    <scope>NUCLEOTIDE SEQUENCE [LARGE SCALE GENOMIC DNA]</scope>
    <source>
        <strain evidence="1 2">DSM 28650</strain>
    </source>
</reference>
<dbReference type="InterPro" id="IPR011004">
    <property type="entry name" value="Trimer_LpxA-like_sf"/>
</dbReference>
<proteinExistence type="predicted"/>
<evidence type="ECO:0000313" key="2">
    <source>
        <dbReference type="Proteomes" id="UP001519308"/>
    </source>
</evidence>
<dbReference type="InterPro" id="IPR001451">
    <property type="entry name" value="Hexapep"/>
</dbReference>
<keyword evidence="2" id="KW-1185">Reference proteome</keyword>
<protein>
    <submittedName>
        <fullName evidence="1">Acetyltransferase-like isoleucine patch superfamily enzyme</fullName>
    </submittedName>
</protein>
<dbReference type="Pfam" id="PF14602">
    <property type="entry name" value="Hexapep_2"/>
    <property type="match status" value="1"/>
</dbReference>
<name>A0ABS4K059_9CLOT</name>
<dbReference type="InterPro" id="IPR051159">
    <property type="entry name" value="Hexapeptide_acetyltransf"/>
</dbReference>
<dbReference type="CDD" id="cd04647">
    <property type="entry name" value="LbH_MAT_like"/>
    <property type="match status" value="1"/>
</dbReference>
<evidence type="ECO:0000313" key="1">
    <source>
        <dbReference type="EMBL" id="MBP2021173.1"/>
    </source>
</evidence>
<dbReference type="Gene3D" id="2.160.10.10">
    <property type="entry name" value="Hexapeptide repeat proteins"/>
    <property type="match status" value="1"/>
</dbReference>